<dbReference type="InterPro" id="IPR050093">
    <property type="entry name" value="ABC_SmlMolc_Importer"/>
</dbReference>
<dbReference type="SUPFAM" id="SSF52540">
    <property type="entry name" value="P-loop containing nucleoside triphosphate hydrolases"/>
    <property type="match status" value="1"/>
</dbReference>
<dbReference type="PANTHER" id="PTHR42781">
    <property type="entry name" value="SPERMIDINE/PUTRESCINE IMPORT ATP-BINDING PROTEIN POTA"/>
    <property type="match status" value="1"/>
</dbReference>
<evidence type="ECO:0000256" key="1">
    <source>
        <dbReference type="ARBA" id="ARBA00022448"/>
    </source>
</evidence>
<dbReference type="Pfam" id="PF00005">
    <property type="entry name" value="ABC_tran"/>
    <property type="match status" value="1"/>
</dbReference>
<dbReference type="InterPro" id="IPR027417">
    <property type="entry name" value="P-loop_NTPase"/>
</dbReference>
<dbReference type="InterPro" id="IPR013611">
    <property type="entry name" value="Transp-assoc_OB_typ2"/>
</dbReference>
<dbReference type="PANTHER" id="PTHR42781:SF4">
    <property type="entry name" value="SPERMIDINE_PUTRESCINE IMPORT ATP-BINDING PROTEIN POTA"/>
    <property type="match status" value="1"/>
</dbReference>
<evidence type="ECO:0000256" key="2">
    <source>
        <dbReference type="ARBA" id="ARBA00022741"/>
    </source>
</evidence>
<dbReference type="GO" id="GO:0043190">
    <property type="term" value="C:ATP-binding cassette (ABC) transporter complex"/>
    <property type="evidence" value="ECO:0007669"/>
    <property type="project" value="InterPro"/>
</dbReference>
<feature type="compositionally biased region" description="Polar residues" evidence="5">
    <location>
        <begin position="1"/>
        <end position="11"/>
    </location>
</feature>
<dbReference type="GO" id="GO:0005524">
    <property type="term" value="F:ATP binding"/>
    <property type="evidence" value="ECO:0007669"/>
    <property type="project" value="UniProtKB-KW"/>
</dbReference>
<evidence type="ECO:0000313" key="7">
    <source>
        <dbReference type="EMBL" id="NYJ76931.1"/>
    </source>
</evidence>
<feature type="region of interest" description="Disordered" evidence="5">
    <location>
        <begin position="1"/>
        <end position="23"/>
    </location>
</feature>
<evidence type="ECO:0000256" key="4">
    <source>
        <dbReference type="ARBA" id="ARBA00066388"/>
    </source>
</evidence>
<keyword evidence="1" id="KW-0813">Transport</keyword>
<dbReference type="InterPro" id="IPR003593">
    <property type="entry name" value="AAA+_ATPase"/>
</dbReference>
<keyword evidence="2" id="KW-0547">Nucleotide-binding</keyword>
<dbReference type="PROSITE" id="PS50893">
    <property type="entry name" value="ABC_TRANSPORTER_2"/>
    <property type="match status" value="1"/>
</dbReference>
<evidence type="ECO:0000313" key="8">
    <source>
        <dbReference type="Proteomes" id="UP000535437"/>
    </source>
</evidence>
<dbReference type="EMBL" id="JACCFY010000001">
    <property type="protein sequence ID" value="NYJ76931.1"/>
    <property type="molecule type" value="Genomic_DNA"/>
</dbReference>
<dbReference type="InterPro" id="IPR017871">
    <property type="entry name" value="ABC_transporter-like_CS"/>
</dbReference>
<reference evidence="7 8" key="1">
    <citation type="submission" date="2020-07" db="EMBL/GenBank/DDBJ databases">
        <title>Sequencing the genomes of 1000 actinobacteria strains.</title>
        <authorList>
            <person name="Klenk H.-P."/>
        </authorList>
    </citation>
    <scope>NUCLEOTIDE SEQUENCE [LARGE SCALE GENOMIC DNA]</scope>
    <source>
        <strain evidence="7 8">DSM 15475</strain>
    </source>
</reference>
<dbReference type="Proteomes" id="UP000535437">
    <property type="component" value="Unassembled WGS sequence"/>
</dbReference>
<gene>
    <name evidence="7" type="ORF">HNR09_000342</name>
</gene>
<accession>A0A7Z0GJ35</accession>
<dbReference type="SMART" id="SM00382">
    <property type="entry name" value="AAA"/>
    <property type="match status" value="1"/>
</dbReference>
<proteinExistence type="predicted"/>
<keyword evidence="8" id="KW-1185">Reference proteome</keyword>
<evidence type="ECO:0000259" key="6">
    <source>
        <dbReference type="PROSITE" id="PS50893"/>
    </source>
</evidence>
<dbReference type="EC" id="7.6.2.9" evidence="4"/>
<comment type="caution">
    <text evidence="7">The sequence shown here is derived from an EMBL/GenBank/DDBJ whole genome shotgun (WGS) entry which is preliminary data.</text>
</comment>
<keyword evidence="3 7" id="KW-0067">ATP-binding</keyword>
<dbReference type="Gene3D" id="3.40.50.300">
    <property type="entry name" value="P-loop containing nucleotide triphosphate hydrolases"/>
    <property type="match status" value="1"/>
</dbReference>
<sequence>MSTATDTPARQTASAGAATSTSENEVVLEDVTKRFGRTTVLESLNLRLAPGELISVLGPSGCGKTTALRILAGFERPTAGRVLVAGQDVTAMPPNRRDIGMVFQAYSLFPNLSVRQNVEYGLRVRRVRAEARRRAAEELLEMCGLGSLGERYPHQLSGGQQQRVALARALAVQPSVLLLDEPLSALDAIVRTQIREEIRRLQQQLGITTMFVTHDQEEALAIADRVAVLNGGVIEQIDVPQAVYQRPASEFVARFVGTVTTLGAEASFTRGALPARLPGPGLDTVFIRPEDLTLVPAADGGCTVVSQVYTGERTVVRAESAEGPTVTTSVSSSEAADLLPGTRVTPHVLAAPALRLPAGAAQRVSP</sequence>
<dbReference type="Pfam" id="PF08402">
    <property type="entry name" value="TOBE_2"/>
    <property type="match status" value="1"/>
</dbReference>
<feature type="domain" description="ABC transporter" evidence="6">
    <location>
        <begin position="26"/>
        <end position="256"/>
    </location>
</feature>
<feature type="compositionally biased region" description="Low complexity" evidence="5">
    <location>
        <begin position="12"/>
        <end position="22"/>
    </location>
</feature>
<dbReference type="GO" id="GO:0015418">
    <property type="term" value="F:ABC-type quaternary ammonium compound transporting activity"/>
    <property type="evidence" value="ECO:0007669"/>
    <property type="project" value="UniProtKB-EC"/>
</dbReference>
<dbReference type="PROSITE" id="PS00211">
    <property type="entry name" value="ABC_TRANSPORTER_1"/>
    <property type="match status" value="1"/>
</dbReference>
<dbReference type="InterPro" id="IPR003439">
    <property type="entry name" value="ABC_transporter-like_ATP-bd"/>
</dbReference>
<dbReference type="RefSeq" id="WP_179540481.1">
    <property type="nucleotide sequence ID" value="NZ_BAAALL010000010.1"/>
</dbReference>
<dbReference type="AlphaFoldDB" id="A0A7Z0GJ35"/>
<evidence type="ECO:0000256" key="3">
    <source>
        <dbReference type="ARBA" id="ARBA00022840"/>
    </source>
</evidence>
<name>A0A7Z0GJ35_9MICC</name>
<protein>
    <recommendedName>
        <fullName evidence="4">ABC-type quaternary amine transporter</fullName>
        <ecNumber evidence="4">7.6.2.9</ecNumber>
    </recommendedName>
</protein>
<dbReference type="FunFam" id="3.40.50.300:FF:000425">
    <property type="entry name" value="Probable ABC transporter, ATP-binding subunit"/>
    <property type="match status" value="1"/>
</dbReference>
<evidence type="ECO:0000256" key="5">
    <source>
        <dbReference type="SAM" id="MobiDB-lite"/>
    </source>
</evidence>
<organism evidence="7 8">
    <name type="scientific">Nesterenkonia xinjiangensis</name>
    <dbReference type="NCBI Taxonomy" id="225327"/>
    <lineage>
        <taxon>Bacteria</taxon>
        <taxon>Bacillati</taxon>
        <taxon>Actinomycetota</taxon>
        <taxon>Actinomycetes</taxon>
        <taxon>Micrococcales</taxon>
        <taxon>Micrococcaceae</taxon>
        <taxon>Nesterenkonia</taxon>
    </lineage>
</organism>
<dbReference type="GO" id="GO:0016887">
    <property type="term" value="F:ATP hydrolysis activity"/>
    <property type="evidence" value="ECO:0007669"/>
    <property type="project" value="InterPro"/>
</dbReference>